<feature type="compositionally biased region" description="Polar residues" evidence="1">
    <location>
        <begin position="1"/>
        <end position="13"/>
    </location>
</feature>
<keyword evidence="3" id="KW-1185">Reference proteome</keyword>
<dbReference type="EMBL" id="LUCH01002969">
    <property type="protein sequence ID" value="KAF5400711.1"/>
    <property type="molecule type" value="Genomic_DNA"/>
</dbReference>
<protein>
    <submittedName>
        <fullName evidence="2">Uncharacterized protein</fullName>
    </submittedName>
</protein>
<dbReference type="Proteomes" id="UP000748531">
    <property type="component" value="Unassembled WGS sequence"/>
</dbReference>
<evidence type="ECO:0000313" key="2">
    <source>
        <dbReference type="EMBL" id="KAF5400711.1"/>
    </source>
</evidence>
<gene>
    <name evidence="2" type="ORF">PHET_05508</name>
</gene>
<dbReference type="AlphaFoldDB" id="A0A8J4TGC8"/>
<name>A0A8J4TGC8_9TREM</name>
<accession>A0A8J4TGC8</accession>
<sequence length="72" mass="8032">MSLSPCLSSTVDQPSHRWASQHYGRTADERSNRSIDLPPLCQQKYETIMILALVSIAGLRQTRCEQKVTNGG</sequence>
<evidence type="ECO:0000256" key="1">
    <source>
        <dbReference type="SAM" id="MobiDB-lite"/>
    </source>
</evidence>
<proteinExistence type="predicted"/>
<evidence type="ECO:0000313" key="3">
    <source>
        <dbReference type="Proteomes" id="UP000748531"/>
    </source>
</evidence>
<organism evidence="2 3">
    <name type="scientific">Paragonimus heterotremus</name>
    <dbReference type="NCBI Taxonomy" id="100268"/>
    <lineage>
        <taxon>Eukaryota</taxon>
        <taxon>Metazoa</taxon>
        <taxon>Spiralia</taxon>
        <taxon>Lophotrochozoa</taxon>
        <taxon>Platyhelminthes</taxon>
        <taxon>Trematoda</taxon>
        <taxon>Digenea</taxon>
        <taxon>Plagiorchiida</taxon>
        <taxon>Troglotremata</taxon>
        <taxon>Troglotrematidae</taxon>
        <taxon>Paragonimus</taxon>
    </lineage>
</organism>
<reference evidence="2" key="1">
    <citation type="submission" date="2019-05" db="EMBL/GenBank/DDBJ databases">
        <title>Annotation for the trematode Paragonimus heterotremus.</title>
        <authorList>
            <person name="Choi Y.-J."/>
        </authorList>
    </citation>
    <scope>NUCLEOTIDE SEQUENCE</scope>
    <source>
        <strain evidence="2">LC</strain>
    </source>
</reference>
<comment type="caution">
    <text evidence="2">The sequence shown here is derived from an EMBL/GenBank/DDBJ whole genome shotgun (WGS) entry which is preliminary data.</text>
</comment>
<feature type="region of interest" description="Disordered" evidence="1">
    <location>
        <begin position="1"/>
        <end position="34"/>
    </location>
</feature>